<organism evidence="4 5">
    <name type="scientific">Vitrella brassicaformis (strain CCMP3155)</name>
    <dbReference type="NCBI Taxonomy" id="1169540"/>
    <lineage>
        <taxon>Eukaryota</taxon>
        <taxon>Sar</taxon>
        <taxon>Alveolata</taxon>
        <taxon>Colpodellida</taxon>
        <taxon>Vitrellaceae</taxon>
        <taxon>Vitrella</taxon>
    </lineage>
</organism>
<dbReference type="SMART" id="SM01116">
    <property type="entry name" value="Cyanate_lyase"/>
    <property type="match status" value="1"/>
</dbReference>
<dbReference type="GO" id="GO:0003677">
    <property type="term" value="F:DNA binding"/>
    <property type="evidence" value="ECO:0007669"/>
    <property type="project" value="InterPro"/>
</dbReference>
<dbReference type="EMBL" id="CDMY01000299">
    <property type="protein sequence ID" value="CEM00774.1"/>
    <property type="molecule type" value="Genomic_DNA"/>
</dbReference>
<dbReference type="VEuPathDB" id="CryptoDB:Vbra_2094"/>
<reference evidence="4 5" key="1">
    <citation type="submission" date="2014-11" db="EMBL/GenBank/DDBJ databases">
        <authorList>
            <person name="Zhu J."/>
            <person name="Qi W."/>
            <person name="Song R."/>
        </authorList>
    </citation>
    <scope>NUCLEOTIDE SEQUENCE [LARGE SCALE GENOMIC DNA]</scope>
</reference>
<name>A0A0G4ERU4_VITBC</name>
<dbReference type="Proteomes" id="UP000041254">
    <property type="component" value="Unassembled WGS sequence"/>
</dbReference>
<comment type="function">
    <text evidence="1">Catalyzes the reaction of cyanate with bicarbonate to produce ammonia and carbon dioxide.</text>
</comment>
<dbReference type="InterPro" id="IPR036581">
    <property type="entry name" value="Cyanate_lyase_C_sf"/>
</dbReference>
<dbReference type="SUPFAM" id="SSF47413">
    <property type="entry name" value="lambda repressor-like DNA-binding domains"/>
    <property type="match status" value="1"/>
</dbReference>
<dbReference type="OMA" id="YELVMIN"/>
<proteinExistence type="predicted"/>
<dbReference type="OrthoDB" id="10019422at2759"/>
<dbReference type="PANTHER" id="PTHR34186">
    <property type="entry name" value="CYANATE HYDRATASE"/>
    <property type="match status" value="1"/>
</dbReference>
<dbReference type="Gene3D" id="3.30.1160.10">
    <property type="entry name" value="Cyanate lyase, C-terminal domain"/>
    <property type="match status" value="1"/>
</dbReference>
<sequence>MNVANGMKAAIPLIRQSRALLPGAFQKHSWRCSLLASRCFGSGVREPSFLQDRNEKDDIITTLMDAKKRQGLTFDSIAHELGYTNAFTAQLFLLQAPLPASAAPKLQEILPSLPPSVIEEMQKTPNRRFDVDIVQEPSVYRLMEAVQHYGEGFKILLNEKFGDGIMVGTLHALRRSAIDFYMTVHKIKGKAGEDRVVVVLNGKWLPYTEQIAANNTANIDTITRTISK</sequence>
<dbReference type="AlphaFoldDB" id="A0A0G4ERU4"/>
<evidence type="ECO:0000256" key="2">
    <source>
        <dbReference type="ARBA" id="ARBA00023239"/>
    </source>
</evidence>
<protein>
    <recommendedName>
        <fullName evidence="3">Cyanate lyase C-terminal domain-containing protein</fullName>
    </recommendedName>
</protein>
<evidence type="ECO:0000313" key="4">
    <source>
        <dbReference type="EMBL" id="CEM00774.1"/>
    </source>
</evidence>
<gene>
    <name evidence="4" type="ORF">Vbra_2094</name>
</gene>
<dbReference type="STRING" id="1169540.A0A0G4ERU4"/>
<evidence type="ECO:0000313" key="5">
    <source>
        <dbReference type="Proteomes" id="UP000041254"/>
    </source>
</evidence>
<evidence type="ECO:0000259" key="3">
    <source>
        <dbReference type="SMART" id="SM01116"/>
    </source>
</evidence>
<dbReference type="GO" id="GO:0008824">
    <property type="term" value="F:cyanate hydratase activity"/>
    <property type="evidence" value="ECO:0007669"/>
    <property type="project" value="InterPro"/>
</dbReference>
<evidence type="ECO:0000256" key="1">
    <source>
        <dbReference type="ARBA" id="ARBA00003561"/>
    </source>
</evidence>
<dbReference type="InterPro" id="IPR003712">
    <property type="entry name" value="Cyanate_lyase_C"/>
</dbReference>
<dbReference type="Gene3D" id="1.10.260.40">
    <property type="entry name" value="lambda repressor-like DNA-binding domains"/>
    <property type="match status" value="1"/>
</dbReference>
<keyword evidence="5" id="KW-1185">Reference proteome</keyword>
<dbReference type="Pfam" id="PF02560">
    <property type="entry name" value="Cyanate_lyase"/>
    <property type="match status" value="1"/>
</dbReference>
<feature type="domain" description="Cyanate lyase C-terminal" evidence="3">
    <location>
        <begin position="128"/>
        <end position="210"/>
    </location>
</feature>
<dbReference type="InterPro" id="IPR008076">
    <property type="entry name" value="Cyanase"/>
</dbReference>
<accession>A0A0G4ERU4</accession>
<dbReference type="InParanoid" id="A0A0G4ERU4"/>
<keyword evidence="2" id="KW-0456">Lyase</keyword>
<dbReference type="SUPFAM" id="SSF55234">
    <property type="entry name" value="Cyanase C-terminal domain"/>
    <property type="match status" value="1"/>
</dbReference>
<dbReference type="PANTHER" id="PTHR34186:SF2">
    <property type="entry name" value="CYANATE HYDRATASE"/>
    <property type="match status" value="1"/>
</dbReference>
<dbReference type="PRINTS" id="PR01693">
    <property type="entry name" value="CYANASE"/>
</dbReference>
<dbReference type="InterPro" id="IPR010982">
    <property type="entry name" value="Lambda_DNA-bd_dom_sf"/>
</dbReference>